<organism evidence="1 2">
    <name type="scientific">Lindgomyces ingoldianus</name>
    <dbReference type="NCBI Taxonomy" id="673940"/>
    <lineage>
        <taxon>Eukaryota</taxon>
        <taxon>Fungi</taxon>
        <taxon>Dikarya</taxon>
        <taxon>Ascomycota</taxon>
        <taxon>Pezizomycotina</taxon>
        <taxon>Dothideomycetes</taxon>
        <taxon>Pleosporomycetidae</taxon>
        <taxon>Pleosporales</taxon>
        <taxon>Lindgomycetaceae</taxon>
        <taxon>Lindgomyces</taxon>
    </lineage>
</organism>
<name>A0ACB6QST5_9PLEO</name>
<accession>A0ACB6QST5</accession>
<reference evidence="1" key="1">
    <citation type="journal article" date="2020" name="Stud. Mycol.">
        <title>101 Dothideomycetes genomes: a test case for predicting lifestyles and emergence of pathogens.</title>
        <authorList>
            <person name="Haridas S."/>
            <person name="Albert R."/>
            <person name="Binder M."/>
            <person name="Bloem J."/>
            <person name="Labutti K."/>
            <person name="Salamov A."/>
            <person name="Andreopoulos B."/>
            <person name="Baker S."/>
            <person name="Barry K."/>
            <person name="Bills G."/>
            <person name="Bluhm B."/>
            <person name="Cannon C."/>
            <person name="Castanera R."/>
            <person name="Culley D."/>
            <person name="Daum C."/>
            <person name="Ezra D."/>
            <person name="Gonzalez J."/>
            <person name="Henrissat B."/>
            <person name="Kuo A."/>
            <person name="Liang C."/>
            <person name="Lipzen A."/>
            <person name="Lutzoni F."/>
            <person name="Magnuson J."/>
            <person name="Mondo S."/>
            <person name="Nolan M."/>
            <person name="Ohm R."/>
            <person name="Pangilinan J."/>
            <person name="Park H.-J."/>
            <person name="Ramirez L."/>
            <person name="Alfaro M."/>
            <person name="Sun H."/>
            <person name="Tritt A."/>
            <person name="Yoshinaga Y."/>
            <person name="Zwiers L.-H."/>
            <person name="Turgeon B."/>
            <person name="Goodwin S."/>
            <person name="Spatafora J."/>
            <person name="Crous P."/>
            <person name="Grigoriev I."/>
        </authorList>
    </citation>
    <scope>NUCLEOTIDE SEQUENCE</scope>
    <source>
        <strain evidence="1">ATCC 200398</strain>
    </source>
</reference>
<dbReference type="Proteomes" id="UP000799755">
    <property type="component" value="Unassembled WGS sequence"/>
</dbReference>
<sequence length="204" mass="22245">LHDPQASLIGTCIRTCSPSSLHKITLKNVRFFNRLAMSSPKSVTIDGEHISDYEEDELEIVDAAGRFLIPSLIDNHVHVPNILGLENITSYSVTTLNMACRNNIQYQPLQGQEGLANFRSTGIPAVGPNSAHANSFNLSTDQLVVPDSDPVALVNWAFRNGSGYLKITAETNGLSRDMQNGLFNSAHDLRKQTTTHGADITAFP</sequence>
<evidence type="ECO:0000313" key="2">
    <source>
        <dbReference type="Proteomes" id="UP000799755"/>
    </source>
</evidence>
<feature type="non-terminal residue" evidence="1">
    <location>
        <position position="1"/>
    </location>
</feature>
<proteinExistence type="predicted"/>
<comment type="caution">
    <text evidence="1">The sequence shown here is derived from an EMBL/GenBank/DDBJ whole genome shotgun (WGS) entry which is preliminary data.</text>
</comment>
<protein>
    <submittedName>
        <fullName evidence="1">Uncharacterized protein</fullName>
    </submittedName>
</protein>
<keyword evidence="2" id="KW-1185">Reference proteome</keyword>
<dbReference type="EMBL" id="MU003511">
    <property type="protein sequence ID" value="KAF2469585.1"/>
    <property type="molecule type" value="Genomic_DNA"/>
</dbReference>
<gene>
    <name evidence="1" type="ORF">BDR25DRAFT_371526</name>
</gene>
<evidence type="ECO:0000313" key="1">
    <source>
        <dbReference type="EMBL" id="KAF2469585.1"/>
    </source>
</evidence>